<dbReference type="Gene3D" id="1.10.10.10">
    <property type="entry name" value="Winged helix-like DNA-binding domain superfamily/Winged helix DNA-binding domain"/>
    <property type="match status" value="1"/>
</dbReference>
<proteinExistence type="predicted"/>
<protein>
    <submittedName>
        <fullName evidence="1">Winged helix-turn-helix transcriptional regulator</fullName>
    </submittedName>
</protein>
<dbReference type="CDD" id="cd00090">
    <property type="entry name" value="HTH_ARSR"/>
    <property type="match status" value="1"/>
</dbReference>
<dbReference type="EMBL" id="JABBGK010000002">
    <property type="protein sequence ID" value="NML75279.1"/>
    <property type="molecule type" value="Genomic_DNA"/>
</dbReference>
<keyword evidence="2" id="KW-1185">Reference proteome</keyword>
<name>A0A7Y0AXG4_9HYPH</name>
<dbReference type="InterPro" id="IPR011991">
    <property type="entry name" value="ArsR-like_HTH"/>
</dbReference>
<organism evidence="1 2">
    <name type="scientific">Rhizobium terricola</name>
    <dbReference type="NCBI Taxonomy" id="2728849"/>
    <lineage>
        <taxon>Bacteria</taxon>
        <taxon>Pseudomonadati</taxon>
        <taxon>Pseudomonadota</taxon>
        <taxon>Alphaproteobacteria</taxon>
        <taxon>Hyphomicrobiales</taxon>
        <taxon>Rhizobiaceae</taxon>
        <taxon>Rhizobium/Agrobacterium group</taxon>
        <taxon>Rhizobium</taxon>
    </lineage>
</organism>
<dbReference type="InterPro" id="IPR036390">
    <property type="entry name" value="WH_DNA-bd_sf"/>
</dbReference>
<accession>A0A7Y0AXG4</accession>
<dbReference type="RefSeq" id="WP_169592118.1">
    <property type="nucleotide sequence ID" value="NZ_JABBGK010000002.1"/>
</dbReference>
<sequence length="204" mass="22465">MSEIEPEGLWVTIAELARLKGISRQSASERVDRLEHSGHLTTRRQGRSRLVELASYDHAIGRAGDAAREIGTEMRRGSSTTAPTAALRDAQTDRAHYDAKLKALDFAERTRQVVPVKGDHGLETALIKVSETIIRDIGAPMSWISEVHEAALKGEPQLRRVLQEKVRGLRADVAKHLLAIAAEAATAEEAGIEIDIHFEERITP</sequence>
<evidence type="ECO:0000313" key="2">
    <source>
        <dbReference type="Proteomes" id="UP000541470"/>
    </source>
</evidence>
<comment type="caution">
    <text evidence="1">The sequence shown here is derived from an EMBL/GenBank/DDBJ whole genome shotgun (WGS) entry which is preliminary data.</text>
</comment>
<reference evidence="1 2" key="1">
    <citation type="submission" date="2020-04" db="EMBL/GenBank/DDBJ databases">
        <title>Rhizobium sp. S-51 isolated from soil.</title>
        <authorList>
            <person name="Dahal R.H."/>
        </authorList>
    </citation>
    <scope>NUCLEOTIDE SEQUENCE [LARGE SCALE GENOMIC DNA]</scope>
    <source>
        <strain evidence="1 2">S-51</strain>
    </source>
</reference>
<dbReference type="InterPro" id="IPR036388">
    <property type="entry name" value="WH-like_DNA-bd_sf"/>
</dbReference>
<evidence type="ECO:0000313" key="1">
    <source>
        <dbReference type="EMBL" id="NML75279.1"/>
    </source>
</evidence>
<dbReference type="GO" id="GO:0006355">
    <property type="term" value="P:regulation of DNA-templated transcription"/>
    <property type="evidence" value="ECO:0007669"/>
    <property type="project" value="UniProtKB-ARBA"/>
</dbReference>
<gene>
    <name evidence="1" type="ORF">HHL25_14200</name>
</gene>
<dbReference type="AlphaFoldDB" id="A0A7Y0AXG4"/>
<dbReference type="Proteomes" id="UP000541470">
    <property type="component" value="Unassembled WGS sequence"/>
</dbReference>
<dbReference type="SUPFAM" id="SSF46785">
    <property type="entry name" value="Winged helix' DNA-binding domain"/>
    <property type="match status" value="1"/>
</dbReference>